<keyword evidence="3" id="KW-1185">Reference proteome</keyword>
<organism evidence="2 3">
    <name type="scientific">Actinomadura rubteroloni</name>
    <dbReference type="NCBI Taxonomy" id="1926885"/>
    <lineage>
        <taxon>Bacteria</taxon>
        <taxon>Bacillati</taxon>
        <taxon>Actinomycetota</taxon>
        <taxon>Actinomycetes</taxon>
        <taxon>Streptosporangiales</taxon>
        <taxon>Thermomonosporaceae</taxon>
        <taxon>Actinomadura</taxon>
    </lineage>
</organism>
<gene>
    <name evidence="2" type="ORF">BTM25_09110</name>
</gene>
<keyword evidence="1" id="KW-0732">Signal</keyword>
<proteinExistence type="predicted"/>
<dbReference type="AlphaFoldDB" id="A0A2P4UN83"/>
<dbReference type="Gene3D" id="3.40.50.1110">
    <property type="entry name" value="SGNH hydrolase"/>
    <property type="match status" value="1"/>
</dbReference>
<protein>
    <submittedName>
        <fullName evidence="2">Uncharacterized protein</fullName>
    </submittedName>
</protein>
<feature type="signal peptide" evidence="1">
    <location>
        <begin position="1"/>
        <end position="43"/>
    </location>
</feature>
<reference evidence="2 3" key="1">
    <citation type="journal article" date="2017" name="Chemistry">
        <title>Isolation, Biosynthesis and Chemical Modifications of Rubterolones A-F: Rare Tropolone Alkaloids from Actinomadura sp. 5-2.</title>
        <authorList>
            <person name="Guo H."/>
            <person name="Benndorf R."/>
            <person name="Leichnitz D."/>
            <person name="Klassen J.L."/>
            <person name="Vollmers J."/>
            <person name="Gorls H."/>
            <person name="Steinacker M."/>
            <person name="Weigel C."/>
            <person name="Dahse H.M."/>
            <person name="Kaster A.K."/>
            <person name="de Beer Z.W."/>
            <person name="Poulsen M."/>
            <person name="Beemelmanns C."/>
        </authorList>
    </citation>
    <scope>NUCLEOTIDE SEQUENCE [LARGE SCALE GENOMIC DNA]</scope>
    <source>
        <strain evidence="2 3">5-2</strain>
    </source>
</reference>
<accession>A0A2P4UN83</accession>
<sequence precursor="true">MPRLQRSSSDRVGPSLLRRLTRAAAAALTASTLVTAGASGASAAEPTYYVSLGDSLAAGYQPDVRKDVNVSYTDVLYATLKKSDPNLQHVRLGCSGETTQSMIKGGVCTYDGATSQLDAAVKFLRAHPGQVKYVTEDIGANNVDKCLPSGGLDLMCLVSGIFSLGSDILTINRALHDAGGAAPRYVGMTYYDPMLAGWLQGGTTQAIAAGSAVLNNVLSAVITGDDDATGFATADVATAFSNNDFGSAVALPGIGSVPRNVAQICQWTWMCTSYHDIHANPAGHQVIANAFLPKLTNSSAANR</sequence>
<dbReference type="SUPFAM" id="SSF52266">
    <property type="entry name" value="SGNH hydrolase"/>
    <property type="match status" value="1"/>
</dbReference>
<dbReference type="Proteomes" id="UP000242367">
    <property type="component" value="Unassembled WGS sequence"/>
</dbReference>
<dbReference type="InterPro" id="IPR036514">
    <property type="entry name" value="SGNH_hydro_sf"/>
</dbReference>
<name>A0A2P4UN83_9ACTN</name>
<evidence type="ECO:0000313" key="2">
    <source>
        <dbReference type="EMBL" id="POM26510.1"/>
    </source>
</evidence>
<dbReference type="RefSeq" id="WP_103561468.1">
    <property type="nucleotide sequence ID" value="NZ_MTBP01000001.1"/>
</dbReference>
<evidence type="ECO:0000256" key="1">
    <source>
        <dbReference type="SAM" id="SignalP"/>
    </source>
</evidence>
<comment type="caution">
    <text evidence="2">The sequence shown here is derived from an EMBL/GenBank/DDBJ whole genome shotgun (WGS) entry which is preliminary data.</text>
</comment>
<dbReference type="EMBL" id="MTBP01000001">
    <property type="protein sequence ID" value="POM26510.1"/>
    <property type="molecule type" value="Genomic_DNA"/>
</dbReference>
<feature type="chain" id="PRO_5015180938" evidence="1">
    <location>
        <begin position="44"/>
        <end position="303"/>
    </location>
</feature>
<evidence type="ECO:0000313" key="3">
    <source>
        <dbReference type="Proteomes" id="UP000242367"/>
    </source>
</evidence>